<protein>
    <recommendedName>
        <fullName evidence="3">DNA glycosylase</fullName>
    </recommendedName>
</protein>
<comment type="caution">
    <text evidence="1">The sequence shown here is derived from an EMBL/GenBank/DDBJ whole genome shotgun (WGS) entry which is preliminary data.</text>
</comment>
<keyword evidence="2" id="KW-1185">Reference proteome</keyword>
<sequence>MAIMLERHPYNTREPIPDDTRLVVIGTAPPPRFSNPACGGMRGLDFDFFYGSEDNYMWEFLENIAKRKQGVKLFGDDLSPQQCCDAARKFLRDNRIWMHDVLSSYQRKESKEHLADDAYIIPVELSSFRELLHTAAISKLAFTSEKAAEWTFTALIQEGQLANPEHLKAAFKEWRAIDRGLEIEAYVRTKFKEPFIECQIGGRNFHLHILPTPTRRSGVKGLTLGLKEDIYEHVLF</sequence>
<evidence type="ECO:0000313" key="2">
    <source>
        <dbReference type="Proteomes" id="UP000189940"/>
    </source>
</evidence>
<dbReference type="Proteomes" id="UP000189940">
    <property type="component" value="Unassembled WGS sequence"/>
</dbReference>
<gene>
    <name evidence="1" type="ORF">B2M20_09120</name>
</gene>
<dbReference type="InterPro" id="IPR036895">
    <property type="entry name" value="Uracil-DNA_glycosylase-like_sf"/>
</dbReference>
<dbReference type="EMBL" id="MWPQ01000039">
    <property type="protein sequence ID" value="OPH83127.1"/>
    <property type="molecule type" value="Genomic_DNA"/>
</dbReference>
<evidence type="ECO:0008006" key="3">
    <source>
        <dbReference type="Google" id="ProtNLM"/>
    </source>
</evidence>
<dbReference type="AlphaFoldDB" id="A0A1V4HYT8"/>
<name>A0A1V4HYT8_NITVU</name>
<organism evidence="1 2">
    <name type="scientific">Nitrobacter vulgaris</name>
    <dbReference type="NCBI Taxonomy" id="29421"/>
    <lineage>
        <taxon>Bacteria</taxon>
        <taxon>Pseudomonadati</taxon>
        <taxon>Pseudomonadota</taxon>
        <taxon>Alphaproteobacteria</taxon>
        <taxon>Hyphomicrobiales</taxon>
        <taxon>Nitrobacteraceae</taxon>
        <taxon>Nitrobacter</taxon>
    </lineage>
</organism>
<evidence type="ECO:0000313" key="1">
    <source>
        <dbReference type="EMBL" id="OPH83127.1"/>
    </source>
</evidence>
<proteinExistence type="predicted"/>
<dbReference type="Gene3D" id="3.40.470.10">
    <property type="entry name" value="Uracil-DNA glycosylase-like domain"/>
    <property type="match status" value="1"/>
</dbReference>
<dbReference type="RefSeq" id="WP_139372871.1">
    <property type="nucleotide sequence ID" value="NZ_MWPQ01000039.1"/>
</dbReference>
<reference evidence="1 2" key="1">
    <citation type="submission" date="2017-02" db="EMBL/GenBank/DDBJ databases">
        <title>Genome sequence of the nitrite-oxidizing bacterium Nitrobacter vulgaris strain Ab1.</title>
        <authorList>
            <person name="Mellbye B.L."/>
            <person name="Davis E.W."/>
            <person name="Spieck E."/>
            <person name="Chang J.H."/>
            <person name="Bottomley P.J."/>
            <person name="Sayavedra-Soto L.A."/>
        </authorList>
    </citation>
    <scope>NUCLEOTIDE SEQUENCE [LARGE SCALE GENOMIC DNA]</scope>
    <source>
        <strain evidence="1 2">Ab1</strain>
    </source>
</reference>
<accession>A0A1V4HYT8</accession>
<dbReference type="STRING" id="29421.B2M20_09120"/>